<comment type="caution">
    <text evidence="3">The sequence shown here is derived from an EMBL/GenBank/DDBJ whole genome shotgun (WGS) entry which is preliminary data.</text>
</comment>
<gene>
    <name evidence="3" type="ORF">E4021_13205</name>
</gene>
<dbReference type="SUPFAM" id="SSF51126">
    <property type="entry name" value="Pectin lyase-like"/>
    <property type="match status" value="3"/>
</dbReference>
<dbReference type="GO" id="GO:0000724">
    <property type="term" value="P:double-strand break repair via homologous recombination"/>
    <property type="evidence" value="ECO:0007669"/>
    <property type="project" value="TreeGrafter"/>
</dbReference>
<sequence length="978" mass="102061">MQKILLLIGLVLSAFTATAQVIYVDADAGGNNDGTSWTDAYTDLGIAINNAEAGSSLWIAGGRYVTPDTAAFFIDRELSLYGGFDGSETSVEEADPVTNPTILSGDVMGNDNGTVYDSTLAADNNRVLIIIDTSEVTSSFTVTLDGLTIRDGAVAADYEEGSPIPFAGGGLYSEARTDISRVTFTANRAPFGSASAHIFTTGSQSTFDNVVSEGNYSGIRGNHYFNSVDSISFTNSTFSGSTDVVVDGGFISTVAMTGLTIDGCSFSDLNGGDVVRGGALNTASTLDIRIMNSDFSNLSADLGGALYLRNPNLYLADRETNAEECVIDNCTFTDINAQRWGGAAFFGNISHTISNSTFTDGIGAQTGGLGGAVYGQSGDTIRYAYHIDNTDFIRNTTSGSSGGAIFYFADGVDVKITGSRFEGNIAAGNAGAIFLQGSSTDRVTASMIDNCEFVGNTAGAGFAAAALLLFEKSTVSNSSFMENSATNGSLYVGAGGKAYHVVNSEFTNNGSSTNSTFARGAGIWAGLSGGNLGDSVVVDSCTFSGNVVSGDDFISGGSAIYVSGDTGPMVPSFRVMNSSFVNNASTNDADAAIEVINGTNLEVINSDFFANSSSGNGGAINMWQLPERDTLDNVPFTFYLPDNLPTLTVERSLFVNNNAGVQGGAINLFSSTIDMRNSIMLGNTVDNGEGSGGGIIINGSSSPGAVLDNYLINNTFYNNRDGGRIGIDTLPGSVGNAVAIFQPGNTDADSNAVVLTIQNNAFFMDAPQEESIGLELNTGDVSDPTGFGAITVNSLGGNYFSSSLAANLPFTDVSGEDIVNVEVDLEDIFVDPFESDPNSDFPNVNLVDSETNVLINGGTTGDLVPEVDFYNRTRIGLPDIGAIELDTTSTSVAEPISQSGLALEFFPNPTVDVVNIVNHDPAIRDFTVLVSDMQGRFVGGRQFGAVNNKLDVSGLPKGVYNLTLLINGKVYSQQIMRQ</sequence>
<dbReference type="InterPro" id="IPR012334">
    <property type="entry name" value="Pectin_lyas_fold"/>
</dbReference>
<dbReference type="OrthoDB" id="8901262at2"/>
<dbReference type="SMART" id="SM00710">
    <property type="entry name" value="PbH1"/>
    <property type="match status" value="15"/>
</dbReference>
<dbReference type="PANTHER" id="PTHR19862:SF14">
    <property type="entry name" value="WD REPEAT-CONTAINING PROTEIN 48"/>
    <property type="match status" value="1"/>
</dbReference>
<dbReference type="Pfam" id="PF18962">
    <property type="entry name" value="Por_Secre_tail"/>
    <property type="match status" value="1"/>
</dbReference>
<dbReference type="InterPro" id="IPR026444">
    <property type="entry name" value="Secre_tail"/>
</dbReference>
<organism evidence="3 4">
    <name type="scientific">Neolewinella litorea</name>
    <dbReference type="NCBI Taxonomy" id="2562452"/>
    <lineage>
        <taxon>Bacteria</taxon>
        <taxon>Pseudomonadati</taxon>
        <taxon>Bacteroidota</taxon>
        <taxon>Saprospiria</taxon>
        <taxon>Saprospirales</taxon>
        <taxon>Lewinellaceae</taxon>
        <taxon>Neolewinella</taxon>
    </lineage>
</organism>
<dbReference type="RefSeq" id="WP_136459840.1">
    <property type="nucleotide sequence ID" value="NZ_SRSF01000006.1"/>
</dbReference>
<dbReference type="Gene3D" id="2.160.20.10">
    <property type="entry name" value="Single-stranded right-handed beta-helix, Pectin lyase-like"/>
    <property type="match status" value="1"/>
</dbReference>
<feature type="domain" description="Secretion system C-terminal sorting" evidence="2">
    <location>
        <begin position="906"/>
        <end position="973"/>
    </location>
</feature>
<evidence type="ECO:0000256" key="1">
    <source>
        <dbReference type="SAM" id="SignalP"/>
    </source>
</evidence>
<protein>
    <submittedName>
        <fullName evidence="3">T9SS type A sorting domain-containing protein</fullName>
    </submittedName>
</protein>
<dbReference type="AlphaFoldDB" id="A0A4S4NG76"/>
<evidence type="ECO:0000313" key="3">
    <source>
        <dbReference type="EMBL" id="THH37647.1"/>
    </source>
</evidence>
<name>A0A4S4NG76_9BACT</name>
<proteinExistence type="predicted"/>
<keyword evidence="1" id="KW-0732">Signal</keyword>
<dbReference type="InterPro" id="IPR006626">
    <property type="entry name" value="PbH1"/>
</dbReference>
<dbReference type="InterPro" id="IPR051246">
    <property type="entry name" value="WDR48"/>
</dbReference>
<feature type="chain" id="PRO_5020625216" evidence="1">
    <location>
        <begin position="20"/>
        <end position="978"/>
    </location>
</feature>
<reference evidence="3 4" key="1">
    <citation type="submission" date="2019-04" db="EMBL/GenBank/DDBJ databases">
        <title>Lewinella litorea sp. nov., isolated from a marine sand.</title>
        <authorList>
            <person name="Yoon J.-H."/>
        </authorList>
    </citation>
    <scope>NUCLEOTIDE SEQUENCE [LARGE SCALE GENOMIC DNA]</scope>
    <source>
        <strain evidence="3 4">HSMS-39</strain>
    </source>
</reference>
<dbReference type="EMBL" id="SRSF01000006">
    <property type="protein sequence ID" value="THH37647.1"/>
    <property type="molecule type" value="Genomic_DNA"/>
</dbReference>
<dbReference type="PANTHER" id="PTHR19862">
    <property type="entry name" value="WD REPEAT-CONTAINING PROTEIN 48"/>
    <property type="match status" value="1"/>
</dbReference>
<dbReference type="Proteomes" id="UP000308528">
    <property type="component" value="Unassembled WGS sequence"/>
</dbReference>
<keyword evidence="4" id="KW-1185">Reference proteome</keyword>
<evidence type="ECO:0000259" key="2">
    <source>
        <dbReference type="Pfam" id="PF18962"/>
    </source>
</evidence>
<evidence type="ECO:0000313" key="4">
    <source>
        <dbReference type="Proteomes" id="UP000308528"/>
    </source>
</evidence>
<dbReference type="NCBIfam" id="TIGR04183">
    <property type="entry name" value="Por_Secre_tail"/>
    <property type="match status" value="1"/>
</dbReference>
<dbReference type="GO" id="GO:0043130">
    <property type="term" value="F:ubiquitin binding"/>
    <property type="evidence" value="ECO:0007669"/>
    <property type="project" value="TreeGrafter"/>
</dbReference>
<feature type="signal peptide" evidence="1">
    <location>
        <begin position="1"/>
        <end position="19"/>
    </location>
</feature>
<accession>A0A4S4NG76</accession>
<dbReference type="InterPro" id="IPR011050">
    <property type="entry name" value="Pectin_lyase_fold/virulence"/>
</dbReference>